<accession>A0A9D1NZV0</accession>
<dbReference type="Pfam" id="PF14199">
    <property type="entry name" value="DUF4317"/>
    <property type="match status" value="1"/>
</dbReference>
<evidence type="ECO:0000313" key="1">
    <source>
        <dbReference type="EMBL" id="HIV24108.1"/>
    </source>
</evidence>
<evidence type="ECO:0000313" key="2">
    <source>
        <dbReference type="Proteomes" id="UP000886889"/>
    </source>
</evidence>
<reference evidence="1" key="1">
    <citation type="submission" date="2020-10" db="EMBL/GenBank/DDBJ databases">
        <authorList>
            <person name="Gilroy R."/>
        </authorList>
    </citation>
    <scope>NUCLEOTIDE SEQUENCE</scope>
    <source>
        <strain evidence="1">ChiBcec6-7307</strain>
    </source>
</reference>
<sequence>MNKKETAEIKKQFTPANCAATRICGCYVDGEKNKVTRFREAFLSLPEEEIFKYFEIFRKTLSGTLGKNLLNMEFPLETEKEGGTQEFLLRLRDSGLQDEELLEEYYDKVIDSFTYGENYLILLIHAAYDVPGKASDNLEMFDASDEVYQFIISCVCPVNLAKPALSYNPEEHCFQNRIRDWIVDLPMLGFLFPAFNDRSSDIHSLLYYSKNPEDLHFDFTDSLLGCTLPLTAKDQKEVFQELIEETLGDSCDYQVVREIHDNLHELAEEKKDSPDPVMLSQAEVRNLLSISGVDEEKLENFDRNFEAAAGENASFMASNIMNSRKFEVKTPDVTIQVSPDRADLVERRIIDGRPCLVIPITDQVQVNGITVKNDAVQRED</sequence>
<comment type="caution">
    <text evidence="1">The sequence shown here is derived from an EMBL/GenBank/DDBJ whole genome shotgun (WGS) entry which is preliminary data.</text>
</comment>
<organism evidence="1 2">
    <name type="scientific">Candidatus Merdiplasma excrementigallinarum</name>
    <dbReference type="NCBI Taxonomy" id="2840864"/>
    <lineage>
        <taxon>Bacteria</taxon>
        <taxon>Bacillati</taxon>
        <taxon>Bacillota</taxon>
        <taxon>Clostridia</taxon>
        <taxon>Lachnospirales</taxon>
        <taxon>Lachnospiraceae</taxon>
        <taxon>Lachnospiraceae incertae sedis</taxon>
        <taxon>Candidatus Merdiplasma</taxon>
    </lineage>
</organism>
<dbReference type="EMBL" id="DVOS01000076">
    <property type="protein sequence ID" value="HIV24108.1"/>
    <property type="molecule type" value="Genomic_DNA"/>
</dbReference>
<dbReference type="AlphaFoldDB" id="A0A9D1NZV0"/>
<reference evidence="1" key="2">
    <citation type="journal article" date="2021" name="PeerJ">
        <title>Extensive microbial diversity within the chicken gut microbiome revealed by metagenomics and culture.</title>
        <authorList>
            <person name="Gilroy R."/>
            <person name="Ravi A."/>
            <person name="Getino M."/>
            <person name="Pursley I."/>
            <person name="Horton D.L."/>
            <person name="Alikhan N.F."/>
            <person name="Baker D."/>
            <person name="Gharbi K."/>
            <person name="Hall N."/>
            <person name="Watson M."/>
            <person name="Adriaenssens E.M."/>
            <person name="Foster-Nyarko E."/>
            <person name="Jarju S."/>
            <person name="Secka A."/>
            <person name="Antonio M."/>
            <person name="Oren A."/>
            <person name="Chaudhuri R.R."/>
            <person name="La Ragione R."/>
            <person name="Hildebrand F."/>
            <person name="Pallen M.J."/>
        </authorList>
    </citation>
    <scope>NUCLEOTIDE SEQUENCE</scope>
    <source>
        <strain evidence="1">ChiBcec6-7307</strain>
    </source>
</reference>
<name>A0A9D1NZV0_9FIRM</name>
<gene>
    <name evidence="1" type="ORF">IAC80_09275</name>
</gene>
<proteinExistence type="predicted"/>
<dbReference type="Proteomes" id="UP000886889">
    <property type="component" value="Unassembled WGS sequence"/>
</dbReference>
<dbReference type="InterPro" id="IPR025466">
    <property type="entry name" value="DUF4317"/>
</dbReference>
<protein>
    <submittedName>
        <fullName evidence="1">DUF4317 domain-containing protein</fullName>
    </submittedName>
</protein>